<dbReference type="OMA" id="VPRVWQK"/>
<evidence type="ECO:0000259" key="4">
    <source>
        <dbReference type="Pfam" id="PF00501"/>
    </source>
</evidence>
<dbReference type="GO" id="GO:0005524">
    <property type="term" value="F:ATP binding"/>
    <property type="evidence" value="ECO:0007669"/>
    <property type="project" value="UniProtKB-KW"/>
</dbReference>
<dbReference type="GO" id="GO:0004467">
    <property type="term" value="F:long-chain fatty acid-CoA ligase activity"/>
    <property type="evidence" value="ECO:0000318"/>
    <property type="project" value="GO_Central"/>
</dbReference>
<dbReference type="GO" id="GO:0016020">
    <property type="term" value="C:membrane"/>
    <property type="evidence" value="ECO:0000318"/>
    <property type="project" value="GO_Central"/>
</dbReference>
<dbReference type="GO" id="GO:0001676">
    <property type="term" value="P:long-chain fatty acid metabolic process"/>
    <property type="evidence" value="ECO:0000318"/>
    <property type="project" value="GO_Central"/>
</dbReference>
<dbReference type="Pfam" id="PF00501">
    <property type="entry name" value="AMP-binding"/>
    <property type="match status" value="1"/>
</dbReference>
<dbReference type="PANTHER" id="PTHR43272">
    <property type="entry name" value="LONG-CHAIN-FATTY-ACID--COA LIGASE"/>
    <property type="match status" value="1"/>
</dbReference>
<dbReference type="InterPro" id="IPR020845">
    <property type="entry name" value="AMP-binding_CS"/>
</dbReference>
<evidence type="ECO:0000256" key="1">
    <source>
        <dbReference type="ARBA" id="ARBA00022741"/>
    </source>
</evidence>
<dbReference type="AlphaFoldDB" id="F4PD36"/>
<dbReference type="Proteomes" id="UP000007241">
    <property type="component" value="Unassembled WGS sequence"/>
</dbReference>
<accession>F4PD36</accession>
<organism evidence="5 6">
    <name type="scientific">Batrachochytrium dendrobatidis (strain JAM81 / FGSC 10211)</name>
    <name type="common">Frog chytrid fungus</name>
    <dbReference type="NCBI Taxonomy" id="684364"/>
    <lineage>
        <taxon>Eukaryota</taxon>
        <taxon>Fungi</taxon>
        <taxon>Fungi incertae sedis</taxon>
        <taxon>Chytridiomycota</taxon>
        <taxon>Chytridiomycota incertae sedis</taxon>
        <taxon>Chytridiomycetes</taxon>
        <taxon>Rhizophydiales</taxon>
        <taxon>Rhizophydiales incertae sedis</taxon>
        <taxon>Batrachochytrium</taxon>
    </lineage>
</organism>
<evidence type="ECO:0000256" key="2">
    <source>
        <dbReference type="ARBA" id="ARBA00022840"/>
    </source>
</evidence>
<proteinExistence type="predicted"/>
<protein>
    <recommendedName>
        <fullName evidence="4">AMP-dependent synthetase/ligase domain-containing protein</fullName>
    </recommendedName>
</protein>
<sequence>MDAKFDLVSAALVGGIVATIVISIFTQQDSDIHPAILRCQSLASATRNPGESAVYRNKLTPHGTRFHTTIDGHSTAYNAFHANVVNLADREFIGYKLGQDFSWISFKSAADRVQFVGAGLVKVADLKPILSSESDPCSENMIGIHLCNSPEWLIIDYAAMSYGLVSVPIHPMSTDDNLKYIINHTTMKAIVVDNSHLNKILSIVPFCHSLKIIVVSDTNILDETDILNAKSAGINLITFMALETIGKNHPLDYHSANPKDVFTIVYTSGTTGMPKSVMLRHENLMSSGAGVLSMIEKPLKIGTSDLHLSVLSLSHIYERLITHTVAALGGKIVFTKSYGDVLADDIRTMQPTIFPTVPQRLACIYEHIKSNAEQSGFISKMIFDTAYAAKKRLLDRGIVTRKSIWDYMAFSKIQNEWGGKIKLIISGAAPVCSKTLQFLRIVFGVNVLEGYGLTETCGAGAITTLGDYHSHFGSYVGVPFSSLEFKLMDVSDMQYFATDENPRGEICLRGPTIMKGYFKDLSETDRMIEKSSGWMRTGDIGEILPNGTLRVIDRITNLVKQPHGEYIELTRLEQAMQSNYLSQLFIHADPLTMMTVAIGFPQHVELIKWAKTHGFEHLSLEQLCKEEQVKTLIHDNLISTGKSNNLLENEIPKAIHLCSEHMTVENGLLTETFCTKRFAVIKQFSKEIKAMYDVI</sequence>
<dbReference type="InterPro" id="IPR042099">
    <property type="entry name" value="ANL_N_sf"/>
</dbReference>
<reference evidence="5 6" key="1">
    <citation type="submission" date="2009-12" db="EMBL/GenBank/DDBJ databases">
        <title>The draft genome of Batrachochytrium dendrobatidis.</title>
        <authorList>
            <consortium name="US DOE Joint Genome Institute (JGI-PGF)"/>
            <person name="Kuo A."/>
            <person name="Salamov A."/>
            <person name="Schmutz J."/>
            <person name="Lucas S."/>
            <person name="Pitluck S."/>
            <person name="Rosenblum E."/>
            <person name="Stajich J."/>
            <person name="Eisen M."/>
            <person name="Grigoriev I.V."/>
        </authorList>
    </citation>
    <scope>NUCLEOTIDE SEQUENCE [LARGE SCALE GENOMIC DNA]</scope>
    <source>
        <strain evidence="6">JAM81 / FGSC 10211</strain>
    </source>
</reference>
<dbReference type="STRING" id="684364.F4PD36"/>
<dbReference type="InParanoid" id="F4PD36"/>
<dbReference type="GeneID" id="18244539"/>
<evidence type="ECO:0000313" key="5">
    <source>
        <dbReference type="EMBL" id="EGF76906.1"/>
    </source>
</evidence>
<feature type="domain" description="AMP-dependent synthetase/ligase" evidence="4">
    <location>
        <begin position="88"/>
        <end position="518"/>
    </location>
</feature>
<name>F4PD36_BATDJ</name>
<dbReference type="Gene3D" id="3.40.50.12780">
    <property type="entry name" value="N-terminal domain of ligase-like"/>
    <property type="match status" value="1"/>
</dbReference>
<keyword evidence="2" id="KW-0067">ATP-binding</keyword>
<dbReference type="EMBL" id="GL882894">
    <property type="protein sequence ID" value="EGF76906.1"/>
    <property type="molecule type" value="Genomic_DNA"/>
</dbReference>
<dbReference type="PROSITE" id="PS00455">
    <property type="entry name" value="AMP_BINDING"/>
    <property type="match status" value="1"/>
</dbReference>
<keyword evidence="6" id="KW-1185">Reference proteome</keyword>
<keyword evidence="3" id="KW-0472">Membrane</keyword>
<dbReference type="GO" id="GO:0005783">
    <property type="term" value="C:endoplasmic reticulum"/>
    <property type="evidence" value="ECO:0000318"/>
    <property type="project" value="GO_Central"/>
</dbReference>
<keyword evidence="1" id="KW-0547">Nucleotide-binding</keyword>
<dbReference type="SUPFAM" id="SSF56801">
    <property type="entry name" value="Acetyl-CoA synthetase-like"/>
    <property type="match status" value="1"/>
</dbReference>
<evidence type="ECO:0000256" key="3">
    <source>
        <dbReference type="SAM" id="Phobius"/>
    </source>
</evidence>
<dbReference type="PANTHER" id="PTHR43272:SF33">
    <property type="entry name" value="AMP-BINDING DOMAIN-CONTAINING PROTEIN-RELATED"/>
    <property type="match status" value="1"/>
</dbReference>
<keyword evidence="3" id="KW-0812">Transmembrane</keyword>
<dbReference type="RefSeq" id="XP_006682497.1">
    <property type="nucleotide sequence ID" value="XM_006682434.1"/>
</dbReference>
<feature type="transmembrane region" description="Helical" evidence="3">
    <location>
        <begin position="7"/>
        <end position="25"/>
    </location>
</feature>
<dbReference type="InterPro" id="IPR000873">
    <property type="entry name" value="AMP-dep_synth/lig_dom"/>
</dbReference>
<gene>
    <name evidence="5" type="ORF">BATDEDRAFT_92187</name>
</gene>
<dbReference type="OrthoDB" id="1700726at2759"/>
<keyword evidence="3" id="KW-1133">Transmembrane helix</keyword>
<evidence type="ECO:0000313" key="6">
    <source>
        <dbReference type="Proteomes" id="UP000007241"/>
    </source>
</evidence>
<dbReference type="HOGENOM" id="CLU_000022_45_4_1"/>